<reference evidence="3" key="2">
    <citation type="submission" date="2019-10" db="EMBL/GenBank/DDBJ databases">
        <title>A de novo genome assembly of a pear dwarfing rootstock.</title>
        <authorList>
            <person name="Wang F."/>
            <person name="Wang J."/>
            <person name="Li S."/>
            <person name="Zhang Y."/>
            <person name="Fang M."/>
            <person name="Ma L."/>
            <person name="Zhao Y."/>
            <person name="Jiang S."/>
        </authorList>
    </citation>
    <scope>NUCLEOTIDE SEQUENCE [LARGE SCALE GENOMIC DNA]</scope>
</reference>
<proteinExistence type="predicted"/>
<reference evidence="2 3" key="1">
    <citation type="submission" date="2019-09" db="EMBL/GenBank/DDBJ databases">
        <authorList>
            <person name="Ou C."/>
        </authorList>
    </citation>
    <scope>NUCLEOTIDE SEQUENCE [LARGE SCALE GENOMIC DNA]</scope>
    <source>
        <strain evidence="2">S2</strain>
        <tissue evidence="2">Leaf</tissue>
    </source>
</reference>
<organism evidence="2 3">
    <name type="scientific">Pyrus ussuriensis x Pyrus communis</name>
    <dbReference type="NCBI Taxonomy" id="2448454"/>
    <lineage>
        <taxon>Eukaryota</taxon>
        <taxon>Viridiplantae</taxon>
        <taxon>Streptophyta</taxon>
        <taxon>Embryophyta</taxon>
        <taxon>Tracheophyta</taxon>
        <taxon>Spermatophyta</taxon>
        <taxon>Magnoliopsida</taxon>
        <taxon>eudicotyledons</taxon>
        <taxon>Gunneridae</taxon>
        <taxon>Pentapetalae</taxon>
        <taxon>rosids</taxon>
        <taxon>fabids</taxon>
        <taxon>Rosales</taxon>
        <taxon>Rosaceae</taxon>
        <taxon>Amygdaloideae</taxon>
        <taxon>Maleae</taxon>
        <taxon>Pyrus</taxon>
    </lineage>
</organism>
<feature type="region of interest" description="Disordered" evidence="1">
    <location>
        <begin position="89"/>
        <end position="121"/>
    </location>
</feature>
<evidence type="ECO:0000313" key="3">
    <source>
        <dbReference type="Proteomes" id="UP000327157"/>
    </source>
</evidence>
<dbReference type="OrthoDB" id="1111734at2759"/>
<dbReference type="Proteomes" id="UP000327157">
    <property type="component" value="Chromosome 1"/>
</dbReference>
<name>A0A5N5F9Z4_9ROSA</name>
<dbReference type="InterPro" id="IPR033194">
    <property type="entry name" value="MFAP1"/>
</dbReference>
<feature type="compositionally biased region" description="Basic residues" evidence="1">
    <location>
        <begin position="101"/>
        <end position="111"/>
    </location>
</feature>
<evidence type="ECO:0000256" key="1">
    <source>
        <dbReference type="SAM" id="MobiDB-lite"/>
    </source>
</evidence>
<keyword evidence="3" id="KW-1185">Reference proteome</keyword>
<sequence>MSVTVGVSDTVIAVRDKLRGKIGQRKLQDAADEDGDIRMFKAAESPTQGSHSYNVRKDDPRLRRWVESRTDNREDVRADRRRFRQAENVATTEEEAMTHQGWKRRKRMQMPRRKEDKGVRRRCRFKGSKKMKLHCFRQKTRKRRRNLTEEWALEEPRKKKLEERKRKTKQIVVEEIWKDKGLDQEVNIVAGIDSDDEVNEAEEYEAWKAREGGPGSDVEGGGGD</sequence>
<evidence type="ECO:0000313" key="2">
    <source>
        <dbReference type="EMBL" id="KAB2598052.1"/>
    </source>
</evidence>
<dbReference type="EMBL" id="SMOL01000768">
    <property type="protein sequence ID" value="KAB2598052.1"/>
    <property type="molecule type" value="Genomic_DNA"/>
</dbReference>
<dbReference type="AlphaFoldDB" id="A0A5N5F9Z4"/>
<dbReference type="PANTHER" id="PTHR15327">
    <property type="entry name" value="MICROFIBRIL-ASSOCIATED PROTEIN"/>
    <property type="match status" value="1"/>
</dbReference>
<feature type="compositionally biased region" description="Gly residues" evidence="1">
    <location>
        <begin position="212"/>
        <end position="224"/>
    </location>
</feature>
<reference evidence="2 3" key="3">
    <citation type="submission" date="2019-11" db="EMBL/GenBank/DDBJ databases">
        <title>A de novo genome assembly of a pear dwarfing rootstock.</title>
        <authorList>
            <person name="Wang F."/>
            <person name="Wang J."/>
            <person name="Li S."/>
            <person name="Zhang Y."/>
            <person name="Fang M."/>
            <person name="Ma L."/>
            <person name="Zhao Y."/>
            <person name="Jiang S."/>
        </authorList>
    </citation>
    <scope>NUCLEOTIDE SEQUENCE [LARGE SCALE GENOMIC DNA]</scope>
    <source>
        <strain evidence="2">S2</strain>
        <tissue evidence="2">Leaf</tissue>
    </source>
</reference>
<comment type="caution">
    <text evidence="2">The sequence shown here is derived from an EMBL/GenBank/DDBJ whole genome shotgun (WGS) entry which is preliminary data.</text>
</comment>
<gene>
    <name evidence="2" type="ORF">D8674_000972</name>
</gene>
<feature type="region of interest" description="Disordered" evidence="1">
    <location>
        <begin position="205"/>
        <end position="224"/>
    </location>
</feature>
<accession>A0A5N5F9Z4</accession>
<protein>
    <submittedName>
        <fullName evidence="2">Microfibrillar-associated protein 1-like</fullName>
    </submittedName>
</protein>